<evidence type="ECO:0000256" key="1">
    <source>
        <dbReference type="ARBA" id="ARBA00004123"/>
    </source>
</evidence>
<dbReference type="SUPFAM" id="SSF46689">
    <property type="entry name" value="Homeodomain-like"/>
    <property type="match status" value="1"/>
</dbReference>
<evidence type="ECO:0000313" key="4">
    <source>
        <dbReference type="EMBL" id="RLU20864.1"/>
    </source>
</evidence>
<dbReference type="PANTHER" id="PTHR19303">
    <property type="entry name" value="TRANSPOSON"/>
    <property type="match status" value="1"/>
</dbReference>
<feature type="domain" description="HTH CENPB-type" evidence="3">
    <location>
        <begin position="52"/>
        <end position="127"/>
    </location>
</feature>
<dbReference type="InterPro" id="IPR009057">
    <property type="entry name" value="Homeodomain-like_sf"/>
</dbReference>
<dbReference type="InterPro" id="IPR050863">
    <property type="entry name" value="CenT-Element_Derived"/>
</dbReference>
<dbReference type="Gene3D" id="3.30.420.10">
    <property type="entry name" value="Ribonuclease H-like superfamily/Ribonuclease H"/>
    <property type="match status" value="1"/>
</dbReference>
<protein>
    <recommendedName>
        <fullName evidence="3">HTH CENPB-type domain-containing protein</fullName>
    </recommendedName>
</protein>
<name>A0A3L8DK92_OOCBI</name>
<dbReference type="InterPro" id="IPR036397">
    <property type="entry name" value="RNaseH_sf"/>
</dbReference>
<sequence>MGKIRKKWSDEELKKALADVRSGKSVNGISKSSGIPKSTLIAKWKGYRPIGKRSGPPTVLSTEEEAIIVRWMLYLSQRGFPVTKTQLLYNVGYLIKKLGRKTPFTDGLPGRHWCEAFLRRHPNISSRIAQNLPKSRASVTEDILRNWFKEVEQHLAEKQLIDIDGARIFNCDESAFYLCPKGERVLVRKGDKAIYNFTQNDEKECLTVLFMTNASGTLAPPMIVFPYKRIPYSVSQSVPIDWGVGNSENGWMTAETFYKYMSNIFEPWLTAQNIERPVILYVDGHSSYMTLPTAEFCMDHQIELIALFPNATHLIQPLNVALFRTLKSSWKDCIHDWRVQNQRKLRREDFGPLLKVAIECIELPRVMSNGFRKCGLFPFSADALQYNQLLQKTKNDKTTLVTSRPEQNAENHLLFFESNIEKNLLDKFRRANETGTYSGNIEDLGLFFFWQKILKLSSNNFNKF</sequence>
<dbReference type="InterPro" id="IPR004875">
    <property type="entry name" value="DDE_SF_endonuclease_dom"/>
</dbReference>
<evidence type="ECO:0000313" key="5">
    <source>
        <dbReference type="Proteomes" id="UP000279307"/>
    </source>
</evidence>
<dbReference type="Pfam" id="PF03221">
    <property type="entry name" value="HTH_Tnp_Tc5"/>
    <property type="match status" value="1"/>
</dbReference>
<dbReference type="GO" id="GO:0003677">
    <property type="term" value="F:DNA binding"/>
    <property type="evidence" value="ECO:0007669"/>
    <property type="project" value="UniProtKB-KW"/>
</dbReference>
<comment type="subcellular location">
    <subcellularLocation>
        <location evidence="1">Nucleus</location>
    </subcellularLocation>
</comment>
<dbReference type="Pfam" id="PF03184">
    <property type="entry name" value="DDE_1"/>
    <property type="match status" value="1"/>
</dbReference>
<dbReference type="PROSITE" id="PS51253">
    <property type="entry name" value="HTH_CENPB"/>
    <property type="match status" value="1"/>
</dbReference>
<dbReference type="Gene3D" id="1.10.10.60">
    <property type="entry name" value="Homeodomain-like"/>
    <property type="match status" value="1"/>
</dbReference>
<evidence type="ECO:0000259" key="3">
    <source>
        <dbReference type="PROSITE" id="PS51253"/>
    </source>
</evidence>
<proteinExistence type="predicted"/>
<reference evidence="4 5" key="1">
    <citation type="journal article" date="2018" name="Genome Res.">
        <title>The genomic architecture and molecular evolution of ant odorant receptors.</title>
        <authorList>
            <person name="McKenzie S.K."/>
            <person name="Kronauer D.J.C."/>
        </authorList>
    </citation>
    <scope>NUCLEOTIDE SEQUENCE [LARGE SCALE GENOMIC DNA]</scope>
    <source>
        <strain evidence="4">Clonal line C1</strain>
    </source>
</reference>
<comment type="caution">
    <text evidence="4">The sequence shown here is derived from an EMBL/GenBank/DDBJ whole genome shotgun (WGS) entry which is preliminary data.</text>
</comment>
<dbReference type="InterPro" id="IPR006600">
    <property type="entry name" value="HTH_CenpB_DNA-bd_dom"/>
</dbReference>
<dbReference type="PANTHER" id="PTHR19303:SF74">
    <property type="entry name" value="POGO TRANSPOSABLE ELEMENT WITH KRAB DOMAIN"/>
    <property type="match status" value="1"/>
</dbReference>
<dbReference type="OrthoDB" id="7697906at2759"/>
<accession>A0A3L8DK92</accession>
<dbReference type="AlphaFoldDB" id="A0A3L8DK92"/>
<gene>
    <name evidence="4" type="ORF">DMN91_007478</name>
</gene>
<organism evidence="4 5">
    <name type="scientific">Ooceraea biroi</name>
    <name type="common">Clonal raider ant</name>
    <name type="synonym">Cerapachys biroi</name>
    <dbReference type="NCBI Taxonomy" id="2015173"/>
    <lineage>
        <taxon>Eukaryota</taxon>
        <taxon>Metazoa</taxon>
        <taxon>Ecdysozoa</taxon>
        <taxon>Arthropoda</taxon>
        <taxon>Hexapoda</taxon>
        <taxon>Insecta</taxon>
        <taxon>Pterygota</taxon>
        <taxon>Neoptera</taxon>
        <taxon>Endopterygota</taxon>
        <taxon>Hymenoptera</taxon>
        <taxon>Apocrita</taxon>
        <taxon>Aculeata</taxon>
        <taxon>Formicoidea</taxon>
        <taxon>Formicidae</taxon>
        <taxon>Dorylinae</taxon>
        <taxon>Ooceraea</taxon>
    </lineage>
</organism>
<dbReference type="EMBL" id="QOIP01000007">
    <property type="protein sequence ID" value="RLU20864.1"/>
    <property type="molecule type" value="Genomic_DNA"/>
</dbReference>
<evidence type="ECO:0000256" key="2">
    <source>
        <dbReference type="ARBA" id="ARBA00023125"/>
    </source>
</evidence>
<dbReference type="GO" id="GO:0005634">
    <property type="term" value="C:nucleus"/>
    <property type="evidence" value="ECO:0007669"/>
    <property type="project" value="UniProtKB-SubCell"/>
</dbReference>
<keyword evidence="2" id="KW-0238">DNA-binding</keyword>
<dbReference type="Proteomes" id="UP000279307">
    <property type="component" value="Chromosome 7"/>
</dbReference>